<gene>
    <name evidence="1" type="primary">ypuF</name>
    <name evidence="1" type="ORF">GCM10010911_22360</name>
</gene>
<evidence type="ECO:0000313" key="2">
    <source>
        <dbReference type="Proteomes" id="UP000612456"/>
    </source>
</evidence>
<reference evidence="1" key="2">
    <citation type="submission" date="2020-09" db="EMBL/GenBank/DDBJ databases">
        <authorList>
            <person name="Sun Q."/>
            <person name="Zhou Y."/>
        </authorList>
    </citation>
    <scope>NUCLEOTIDE SEQUENCE</scope>
    <source>
        <strain evidence="1">CGMCC 1.15178</strain>
    </source>
</reference>
<dbReference type="PANTHER" id="PTHR34796">
    <property type="entry name" value="EXPRESSED PROTEIN"/>
    <property type="match status" value="1"/>
</dbReference>
<accession>A0A916YWM6</accession>
<dbReference type="InterPro" id="IPR023203">
    <property type="entry name" value="TTHA0068_sf"/>
</dbReference>
<dbReference type="RefSeq" id="WP_188992066.1">
    <property type="nucleotide sequence ID" value="NZ_BMHP01000002.1"/>
</dbReference>
<protein>
    <recommendedName>
        <fullName evidence="3">DUF309 domain-containing protein</fullName>
    </recommendedName>
</protein>
<dbReference type="Proteomes" id="UP000612456">
    <property type="component" value="Unassembled WGS sequence"/>
</dbReference>
<reference evidence="1" key="1">
    <citation type="journal article" date="2014" name="Int. J. Syst. Evol. Microbiol.">
        <title>Complete genome sequence of Corynebacterium casei LMG S-19264T (=DSM 44701T), isolated from a smear-ripened cheese.</title>
        <authorList>
            <consortium name="US DOE Joint Genome Institute (JGI-PGF)"/>
            <person name="Walter F."/>
            <person name="Albersmeier A."/>
            <person name="Kalinowski J."/>
            <person name="Ruckert C."/>
        </authorList>
    </citation>
    <scope>NUCLEOTIDE SEQUENCE</scope>
    <source>
        <strain evidence="1">CGMCC 1.15178</strain>
    </source>
</reference>
<keyword evidence="2" id="KW-1185">Reference proteome</keyword>
<comment type="caution">
    <text evidence="1">The sequence shown here is derived from an EMBL/GenBank/DDBJ whole genome shotgun (WGS) entry which is preliminary data.</text>
</comment>
<dbReference type="InterPro" id="IPR005500">
    <property type="entry name" value="DUF309"/>
</dbReference>
<evidence type="ECO:0008006" key="3">
    <source>
        <dbReference type="Google" id="ProtNLM"/>
    </source>
</evidence>
<dbReference type="Pfam" id="PF03745">
    <property type="entry name" value="DUF309"/>
    <property type="match status" value="1"/>
</dbReference>
<dbReference type="AlphaFoldDB" id="A0A916YWM6"/>
<proteinExistence type="predicted"/>
<evidence type="ECO:0000313" key="1">
    <source>
        <dbReference type="EMBL" id="GGD64136.1"/>
    </source>
</evidence>
<dbReference type="SUPFAM" id="SSF140663">
    <property type="entry name" value="TTHA0068-like"/>
    <property type="match status" value="1"/>
</dbReference>
<sequence length="181" mass="20543">METFNYPETYVTFLVEFNGTRDYFECHELLEDYWKSHPGDALADTWVGLIQIAVASYHYRRGNSQGAVKMFRKSLERLLPERLEQLGLNGDGLMRIVEAKLSELEQGASFRDIILPILDQRLLDRCMQHCSSRNIIWGAKSPHDEELLHRHKLRDRSDVIEARAAAIAVRKSGGAGSGGPS</sequence>
<organism evidence="1 2">
    <name type="scientific">Paenibacillus nasutitermitis</name>
    <dbReference type="NCBI Taxonomy" id="1652958"/>
    <lineage>
        <taxon>Bacteria</taxon>
        <taxon>Bacillati</taxon>
        <taxon>Bacillota</taxon>
        <taxon>Bacilli</taxon>
        <taxon>Bacillales</taxon>
        <taxon>Paenibacillaceae</taxon>
        <taxon>Paenibacillus</taxon>
    </lineage>
</organism>
<dbReference type="Gene3D" id="1.10.3450.10">
    <property type="entry name" value="TTHA0068-like"/>
    <property type="match status" value="1"/>
</dbReference>
<name>A0A916YWM6_9BACL</name>
<dbReference type="EMBL" id="BMHP01000002">
    <property type="protein sequence ID" value="GGD64136.1"/>
    <property type="molecule type" value="Genomic_DNA"/>
</dbReference>
<dbReference type="PANTHER" id="PTHR34796:SF1">
    <property type="entry name" value="EXPRESSED PROTEIN"/>
    <property type="match status" value="1"/>
</dbReference>